<dbReference type="RefSeq" id="WP_141191001.1">
    <property type="nucleotide sequence ID" value="NZ_JBHUMR010000015.1"/>
</dbReference>
<gene>
    <name evidence="1" type="ORF">ACFSTF_13920</name>
</gene>
<dbReference type="Gene3D" id="3.10.450.50">
    <property type="match status" value="1"/>
</dbReference>
<organism evidence="1 2">
    <name type="scientific">Terrilactibacillus laevilacticus</name>
    <dbReference type="NCBI Taxonomy" id="1380157"/>
    <lineage>
        <taxon>Bacteria</taxon>
        <taxon>Bacillati</taxon>
        <taxon>Bacillota</taxon>
        <taxon>Bacilli</taxon>
        <taxon>Bacillales</taxon>
        <taxon>Bacillaceae</taxon>
        <taxon>Terrilactibacillus</taxon>
    </lineage>
</organism>
<evidence type="ECO:0000313" key="1">
    <source>
        <dbReference type="EMBL" id="MFD2618401.1"/>
    </source>
</evidence>
<dbReference type="NCBIfam" id="TIGR04102">
    <property type="entry name" value="SWIM_PBPRA1643"/>
    <property type="match status" value="1"/>
</dbReference>
<dbReference type="InterPro" id="IPR004027">
    <property type="entry name" value="SEC_C_motif"/>
</dbReference>
<dbReference type="PANTHER" id="PTHR33747">
    <property type="entry name" value="UPF0225 PROTEIN SCO1677"/>
    <property type="match status" value="1"/>
</dbReference>
<protein>
    <submittedName>
        <fullName evidence="1">PBPRA1643 family SWIM/SEC-C metal-binding motif protein</fullName>
    </submittedName>
</protein>
<dbReference type="PANTHER" id="PTHR33747:SF1">
    <property type="entry name" value="ADENYLATE CYCLASE-ASSOCIATED CAP C-TERMINAL DOMAIN-CONTAINING PROTEIN"/>
    <property type="match status" value="1"/>
</dbReference>
<name>A0ABW5PTZ5_9BACI</name>
<reference evidence="2" key="1">
    <citation type="journal article" date="2019" name="Int. J. Syst. Evol. Microbiol.">
        <title>The Global Catalogue of Microorganisms (GCM) 10K type strain sequencing project: providing services to taxonomists for standard genome sequencing and annotation.</title>
        <authorList>
            <consortium name="The Broad Institute Genomics Platform"/>
            <consortium name="The Broad Institute Genome Sequencing Center for Infectious Disease"/>
            <person name="Wu L."/>
            <person name="Ma J."/>
        </authorList>
    </citation>
    <scope>NUCLEOTIDE SEQUENCE [LARGE SCALE GENOMIC DNA]</scope>
    <source>
        <strain evidence="2">TISTR 2241</strain>
    </source>
</reference>
<comment type="caution">
    <text evidence="1">The sequence shown here is derived from an EMBL/GenBank/DDBJ whole genome shotgun (WGS) entry which is preliminary data.</text>
</comment>
<keyword evidence="2" id="KW-1185">Reference proteome</keyword>
<sequence>MGTNDRPAIVRVANEEKANELYNVCESRGWKVIIGIEPDKPEDISDIQRLLGLKVENTKTIVNEEQIGRNDPCICGSGKKYKKCCGK</sequence>
<proteinExistence type="predicted"/>
<accession>A0ABW5PTZ5</accession>
<dbReference type="Pfam" id="PF02810">
    <property type="entry name" value="SEC-C"/>
    <property type="match status" value="1"/>
</dbReference>
<dbReference type="Proteomes" id="UP001597458">
    <property type="component" value="Unassembled WGS sequence"/>
</dbReference>
<evidence type="ECO:0000313" key="2">
    <source>
        <dbReference type="Proteomes" id="UP001597458"/>
    </source>
</evidence>
<dbReference type="InterPro" id="IPR026368">
    <property type="entry name" value="SWIM_PBPRA1643"/>
</dbReference>
<dbReference type="SUPFAM" id="SSF103642">
    <property type="entry name" value="Sec-C motif"/>
    <property type="match status" value="1"/>
</dbReference>
<dbReference type="EMBL" id="JBHUMR010000015">
    <property type="protein sequence ID" value="MFD2618401.1"/>
    <property type="molecule type" value="Genomic_DNA"/>
</dbReference>